<proteinExistence type="predicted"/>
<gene>
    <name evidence="1" type="ORF">I8752_36530</name>
</gene>
<sequence>MSHGISADSVLSAIDRYIEFRQQNFRPNQHSKKPDLSSRTWDELRKFQELVKENPGVLGVD</sequence>
<keyword evidence="2" id="KW-1185">Reference proteome</keyword>
<dbReference type="RefSeq" id="WP_214437016.1">
    <property type="nucleotide sequence ID" value="NZ_CAWPUQ010000264.1"/>
</dbReference>
<evidence type="ECO:0000313" key="1">
    <source>
        <dbReference type="EMBL" id="MBH8578353.1"/>
    </source>
</evidence>
<name>A0A8J7LKZ4_9NOST</name>
<accession>A0A8J7LKZ4</accession>
<dbReference type="Proteomes" id="UP000662314">
    <property type="component" value="Unassembled WGS sequence"/>
</dbReference>
<protein>
    <submittedName>
        <fullName evidence="1">Uncharacterized protein</fullName>
    </submittedName>
</protein>
<evidence type="ECO:0000313" key="2">
    <source>
        <dbReference type="Proteomes" id="UP000662314"/>
    </source>
</evidence>
<dbReference type="EMBL" id="JAECZA010000324">
    <property type="protein sequence ID" value="MBH8578353.1"/>
    <property type="molecule type" value="Genomic_DNA"/>
</dbReference>
<organism evidence="1 2">
    <name type="scientific">Dendronalium phyllosphericum CENA369</name>
    <dbReference type="NCBI Taxonomy" id="1725256"/>
    <lineage>
        <taxon>Bacteria</taxon>
        <taxon>Bacillati</taxon>
        <taxon>Cyanobacteriota</taxon>
        <taxon>Cyanophyceae</taxon>
        <taxon>Nostocales</taxon>
        <taxon>Nostocaceae</taxon>
        <taxon>Dendronalium</taxon>
        <taxon>Dendronalium phyllosphericum</taxon>
    </lineage>
</organism>
<comment type="caution">
    <text evidence="1">The sequence shown here is derived from an EMBL/GenBank/DDBJ whole genome shotgun (WGS) entry which is preliminary data.</text>
</comment>
<dbReference type="AlphaFoldDB" id="A0A8J7LKZ4"/>
<reference evidence="1 2" key="1">
    <citation type="journal article" date="2021" name="Int. J. Syst. Evol. Microbiol.">
        <title>Amazonocrinis nigriterrae gen. nov., sp. nov., Atlanticothrix silvestris gen. nov., sp. nov. and Dendronalium phyllosphericum gen. nov., sp. nov., nostocacean cyanobacteria from Brazilian environments.</title>
        <authorList>
            <person name="Alvarenga D.O."/>
            <person name="Andreote A.P.D."/>
            <person name="Branco L.H.Z."/>
            <person name="Delbaje E."/>
            <person name="Cruz R.B."/>
            <person name="Varani A.M."/>
            <person name="Fiore M.F."/>
        </authorList>
    </citation>
    <scope>NUCLEOTIDE SEQUENCE [LARGE SCALE GENOMIC DNA]</scope>
    <source>
        <strain evidence="1 2">CENA369</strain>
    </source>
</reference>